<evidence type="ECO:0008006" key="4">
    <source>
        <dbReference type="Google" id="ProtNLM"/>
    </source>
</evidence>
<comment type="caution">
    <text evidence="2">The sequence shown here is derived from an EMBL/GenBank/DDBJ whole genome shotgun (WGS) entry which is preliminary data.</text>
</comment>
<dbReference type="Proteomes" id="UP000684084">
    <property type="component" value="Unassembled WGS sequence"/>
</dbReference>
<evidence type="ECO:0000313" key="3">
    <source>
        <dbReference type="Proteomes" id="UP000684084"/>
    </source>
</evidence>
<gene>
    <name evidence="2" type="ORF">CHRIB12_LOCUS5176</name>
</gene>
<dbReference type="PROSITE" id="PS51257">
    <property type="entry name" value="PROKAR_LIPOPROTEIN"/>
    <property type="match status" value="1"/>
</dbReference>
<sequence>MTNRKVVTVGISGASCSGKTTLVRWLEKIFPNIQTVYQDDFFKPEKEIPIDPVTKLNNWDCPEAVDFNEFTKVLHQLRTTGTLPSTFQSKESKNERKDIETIELNDLAEELSKKVKNLLKEKKDDDNNNNDNNDDNHNHNNHNHHNHHNDDDDDDEWNILLVDGFLLYVDQDVINELDTKLFVNASYDTLKTRRENRSVYVTIEGFWVDPPNYFDDIVWPNYAKANKHILDKLEKGNEKIENLNSDSIKIDDLTILESDHPTMISKNVEKAVMMILDHIINKKK</sequence>
<name>A0A915YX03_9GLOM</name>
<evidence type="ECO:0000313" key="2">
    <source>
        <dbReference type="EMBL" id="CAB5351493.1"/>
    </source>
</evidence>
<proteinExistence type="predicted"/>
<dbReference type="EMBL" id="CAGKOT010000008">
    <property type="protein sequence ID" value="CAB5351493.1"/>
    <property type="molecule type" value="Genomic_DNA"/>
</dbReference>
<dbReference type="OrthoDB" id="10041966at2759"/>
<dbReference type="AlphaFoldDB" id="A0A915YX03"/>
<feature type="region of interest" description="Disordered" evidence="1">
    <location>
        <begin position="120"/>
        <end position="152"/>
    </location>
</feature>
<protein>
    <recommendedName>
        <fullName evidence="4">P-loop containing nucleoside triphosphate hydrolase protein</fullName>
    </recommendedName>
</protein>
<evidence type="ECO:0000256" key="1">
    <source>
        <dbReference type="SAM" id="MobiDB-lite"/>
    </source>
</evidence>
<dbReference type="PANTHER" id="PTHR10285">
    <property type="entry name" value="URIDINE KINASE"/>
    <property type="match status" value="1"/>
</dbReference>
<reference evidence="2" key="1">
    <citation type="submission" date="2020-05" db="EMBL/GenBank/DDBJ databases">
        <authorList>
            <person name="Rincon C."/>
            <person name="Sanders R I."/>
            <person name="Robbins C."/>
            <person name="Chaturvedi A."/>
        </authorList>
    </citation>
    <scope>NUCLEOTIDE SEQUENCE</scope>
    <source>
        <strain evidence="2">CHB12</strain>
    </source>
</reference>
<organism evidence="2 3">
    <name type="scientific">Rhizophagus irregularis</name>
    <dbReference type="NCBI Taxonomy" id="588596"/>
    <lineage>
        <taxon>Eukaryota</taxon>
        <taxon>Fungi</taxon>
        <taxon>Fungi incertae sedis</taxon>
        <taxon>Mucoromycota</taxon>
        <taxon>Glomeromycotina</taxon>
        <taxon>Glomeromycetes</taxon>
        <taxon>Glomerales</taxon>
        <taxon>Glomeraceae</taxon>
        <taxon>Rhizophagus</taxon>
    </lineage>
</organism>
<accession>A0A915YX03</accession>
<dbReference type="CDD" id="cd02024">
    <property type="entry name" value="NRK1"/>
    <property type="match status" value="1"/>
</dbReference>
<dbReference type="VEuPathDB" id="FungiDB:RhiirFUN_003125"/>